<sequence length="43" mass="5133">MSEVTQTPDRRRTGSLAKRKPHHRPRFTQRFLALLYVARIVEL</sequence>
<evidence type="ECO:0000313" key="2">
    <source>
        <dbReference type="EMBL" id="SUH38920.1"/>
    </source>
</evidence>
<organism evidence="2 3">
    <name type="scientific">Salmonella enterica I</name>
    <dbReference type="NCBI Taxonomy" id="59201"/>
    <lineage>
        <taxon>Bacteria</taxon>
        <taxon>Pseudomonadati</taxon>
        <taxon>Pseudomonadota</taxon>
        <taxon>Gammaproteobacteria</taxon>
        <taxon>Enterobacterales</taxon>
        <taxon>Enterobacteriaceae</taxon>
        <taxon>Salmonella</taxon>
    </lineage>
</organism>
<accession>A0A379WYA5</accession>
<gene>
    <name evidence="2" type="ORF">NCTC8261_05265</name>
</gene>
<evidence type="ECO:0000256" key="1">
    <source>
        <dbReference type="SAM" id="MobiDB-lite"/>
    </source>
</evidence>
<dbReference type="EMBL" id="UGXT01000002">
    <property type="protein sequence ID" value="SUH38920.1"/>
    <property type="molecule type" value="Genomic_DNA"/>
</dbReference>
<dbReference type="Proteomes" id="UP000254712">
    <property type="component" value="Unassembled WGS sequence"/>
</dbReference>
<feature type="region of interest" description="Disordered" evidence="1">
    <location>
        <begin position="1"/>
        <end position="23"/>
    </location>
</feature>
<evidence type="ECO:0000313" key="3">
    <source>
        <dbReference type="Proteomes" id="UP000254712"/>
    </source>
</evidence>
<proteinExistence type="predicted"/>
<dbReference type="AlphaFoldDB" id="A0A379WYA5"/>
<reference evidence="2 3" key="1">
    <citation type="submission" date="2018-06" db="EMBL/GenBank/DDBJ databases">
        <authorList>
            <consortium name="Pathogen Informatics"/>
            <person name="Doyle S."/>
        </authorList>
    </citation>
    <scope>NUCLEOTIDE SEQUENCE [LARGE SCALE GENOMIC DNA]</scope>
    <source>
        <strain evidence="2 3">NCTC8261</strain>
    </source>
</reference>
<protein>
    <submittedName>
        <fullName evidence="2">Uncharacterized protein</fullName>
    </submittedName>
</protein>
<name>A0A379WYA5_SALET</name>